<evidence type="ECO:0000256" key="4">
    <source>
        <dbReference type="SAM" id="Phobius"/>
    </source>
</evidence>
<keyword evidence="6" id="KW-0560">Oxidoreductase</keyword>
<dbReference type="GO" id="GO:0004129">
    <property type="term" value="F:cytochrome-c oxidase activity"/>
    <property type="evidence" value="ECO:0007669"/>
    <property type="project" value="InterPro"/>
</dbReference>
<dbReference type="RefSeq" id="WP_027887612.1">
    <property type="nucleotide sequence ID" value="NZ_JBHSXZ010000067.1"/>
</dbReference>
<dbReference type="InterPro" id="IPR034214">
    <property type="entry name" value="Ba3_CcO_II_C"/>
</dbReference>
<keyword evidence="4" id="KW-0812">Transmembrane</keyword>
<dbReference type="Pfam" id="PF00116">
    <property type="entry name" value="COX2"/>
    <property type="match status" value="1"/>
</dbReference>
<dbReference type="InterPro" id="IPR051403">
    <property type="entry name" value="NosZ/Cyto_c_oxidase_sub2"/>
</dbReference>
<keyword evidence="4" id="KW-1133">Transmembrane helix</keyword>
<sequence>MEHQEYIIERYERAWIFFGLAMITVFIILVGYLMLTMGNTNPVGAGRIDATKVRIEGDFANPRVEQVGNEYVAYVQAFAFGYLPAEMRFKVGRKVTFYITSPDVQHSFHVHNTNINVQVIPGEIAKVSYTFTRPGEYPIICNEYCGIGHANMINKLIVEP</sequence>
<accession>A0A399DYR0</accession>
<dbReference type="PROSITE" id="PS50857">
    <property type="entry name" value="COX2_CUA"/>
    <property type="match status" value="1"/>
</dbReference>
<feature type="domain" description="Cytochrome oxidase subunit II copper A binding" evidence="5">
    <location>
        <begin position="64"/>
        <end position="160"/>
    </location>
</feature>
<evidence type="ECO:0000256" key="1">
    <source>
        <dbReference type="ARBA" id="ARBA00004196"/>
    </source>
</evidence>
<dbReference type="GO" id="GO:0016491">
    <property type="term" value="F:oxidoreductase activity"/>
    <property type="evidence" value="ECO:0007669"/>
    <property type="project" value="UniProtKB-KW"/>
</dbReference>
<dbReference type="PANTHER" id="PTHR42838">
    <property type="entry name" value="CYTOCHROME C OXIDASE SUBUNIT II"/>
    <property type="match status" value="1"/>
</dbReference>
<dbReference type="EC" id="1.9.3.1" evidence="6"/>
<dbReference type="GO" id="GO:0016020">
    <property type="term" value="C:membrane"/>
    <property type="evidence" value="ECO:0007669"/>
    <property type="project" value="InterPro"/>
</dbReference>
<dbReference type="EMBL" id="QWKX01000041">
    <property type="protein sequence ID" value="RIH76533.1"/>
    <property type="molecule type" value="Genomic_DNA"/>
</dbReference>
<dbReference type="InterPro" id="IPR002429">
    <property type="entry name" value="CcO_II-like_C"/>
</dbReference>
<dbReference type="OrthoDB" id="9773456at2"/>
<dbReference type="PANTHER" id="PTHR42838:SF2">
    <property type="entry name" value="NITROUS-OXIDE REDUCTASE"/>
    <property type="match status" value="1"/>
</dbReference>
<dbReference type="CDD" id="cd13913">
    <property type="entry name" value="ba3_CcO_II_C"/>
    <property type="match status" value="1"/>
</dbReference>
<keyword evidence="2" id="KW-0479">Metal-binding</keyword>
<evidence type="ECO:0000313" key="7">
    <source>
        <dbReference type="Proteomes" id="UP000266089"/>
    </source>
</evidence>
<reference evidence="6 7" key="1">
    <citation type="submission" date="2018-08" db="EMBL/GenBank/DDBJ databases">
        <title>Meiothermus cateniformans JCM 15151 genome sequencing project.</title>
        <authorList>
            <person name="Da Costa M.S."/>
            <person name="Albuquerque L."/>
            <person name="Raposo P."/>
            <person name="Froufe H.J.C."/>
            <person name="Barroso C.S."/>
            <person name="Egas C."/>
        </authorList>
    </citation>
    <scope>NUCLEOTIDE SEQUENCE [LARGE SCALE GENOMIC DNA]</scope>
    <source>
        <strain evidence="6 7">JCM 15151</strain>
    </source>
</reference>
<dbReference type="InterPro" id="IPR008972">
    <property type="entry name" value="Cupredoxin"/>
</dbReference>
<evidence type="ECO:0000259" key="5">
    <source>
        <dbReference type="PROSITE" id="PS50857"/>
    </source>
</evidence>
<comment type="caution">
    <text evidence="6">The sequence shown here is derived from an EMBL/GenBank/DDBJ whole genome shotgun (WGS) entry which is preliminary data.</text>
</comment>
<dbReference type="AlphaFoldDB" id="A0A399DYR0"/>
<gene>
    <name evidence="6" type="primary">cbaB</name>
    <name evidence="6" type="ORF">Mcate_01729</name>
</gene>
<protein>
    <submittedName>
        <fullName evidence="6">Cytochrome c oxidase subunit 2</fullName>
        <ecNumber evidence="6">1.9.3.1</ecNumber>
    </submittedName>
</protein>
<dbReference type="SUPFAM" id="SSF49503">
    <property type="entry name" value="Cupredoxins"/>
    <property type="match status" value="1"/>
</dbReference>
<evidence type="ECO:0000256" key="2">
    <source>
        <dbReference type="ARBA" id="ARBA00022723"/>
    </source>
</evidence>
<dbReference type="Proteomes" id="UP000266089">
    <property type="component" value="Unassembled WGS sequence"/>
</dbReference>
<feature type="transmembrane region" description="Helical" evidence="4">
    <location>
        <begin position="15"/>
        <end position="35"/>
    </location>
</feature>
<organism evidence="6 7">
    <name type="scientific">Meiothermus taiwanensis</name>
    <dbReference type="NCBI Taxonomy" id="172827"/>
    <lineage>
        <taxon>Bacteria</taxon>
        <taxon>Thermotogati</taxon>
        <taxon>Deinococcota</taxon>
        <taxon>Deinococci</taxon>
        <taxon>Thermales</taxon>
        <taxon>Thermaceae</taxon>
        <taxon>Meiothermus</taxon>
    </lineage>
</organism>
<dbReference type="Gene3D" id="1.20.1070.10">
    <property type="entry name" value="Rhodopsin 7-helix transmembrane proteins"/>
    <property type="match status" value="1"/>
</dbReference>
<comment type="subcellular location">
    <subcellularLocation>
        <location evidence="1">Cell envelope</location>
    </subcellularLocation>
</comment>
<keyword evidence="3" id="KW-0186">Copper</keyword>
<dbReference type="Gene3D" id="2.60.40.420">
    <property type="entry name" value="Cupredoxins - blue copper proteins"/>
    <property type="match status" value="1"/>
</dbReference>
<evidence type="ECO:0000313" key="6">
    <source>
        <dbReference type="EMBL" id="RIH76533.1"/>
    </source>
</evidence>
<dbReference type="PROSITE" id="PS00078">
    <property type="entry name" value="COX2"/>
    <property type="match status" value="1"/>
</dbReference>
<dbReference type="GO" id="GO:0030313">
    <property type="term" value="C:cell envelope"/>
    <property type="evidence" value="ECO:0007669"/>
    <property type="project" value="UniProtKB-SubCell"/>
</dbReference>
<name>A0A399DYR0_9DEIN</name>
<keyword evidence="4" id="KW-0472">Membrane</keyword>
<dbReference type="GO" id="GO:0005507">
    <property type="term" value="F:copper ion binding"/>
    <property type="evidence" value="ECO:0007669"/>
    <property type="project" value="InterPro"/>
</dbReference>
<evidence type="ECO:0000256" key="3">
    <source>
        <dbReference type="ARBA" id="ARBA00023008"/>
    </source>
</evidence>
<dbReference type="InterPro" id="IPR001505">
    <property type="entry name" value="Copper_CuA"/>
</dbReference>
<proteinExistence type="predicted"/>